<feature type="region of interest" description="Disordered" evidence="1">
    <location>
        <begin position="229"/>
        <end position="286"/>
    </location>
</feature>
<feature type="region of interest" description="Disordered" evidence="1">
    <location>
        <begin position="66"/>
        <end position="105"/>
    </location>
</feature>
<dbReference type="VEuPathDB" id="VectorBase:GBRI044434"/>
<sequence length="286" mass="32391">MWTYVMASARGDRANSMMASRRRHETDSPIYQYNLSRPLYRSARTNGRSTKNSNNFVLSTSYPYNSTRGNYSTENTNTTNNFMQLSNRNNSQQQQPQQPQEQSQHHIIGIDDGYANSCKSESYEMENGTSLFSPLTPSCTTVTPADTAILIGRKHLLANRNNTSTKTRNCMENPAAVVRLTSTNSLTLLPPDYNADDNCEQIVKHAGRQFNALPSYQRDHKSYYYLQDAKQKNGGGSDIDDVNDDDDDDDVDADDDDDDEDDEEQRNGKIYHKSNTKYNNKLSLVS</sequence>
<reference evidence="3" key="1">
    <citation type="submission" date="2014-03" db="EMBL/GenBank/DDBJ databases">
        <authorList>
            <person name="Aksoy S."/>
            <person name="Warren W."/>
            <person name="Wilson R.K."/>
        </authorList>
    </citation>
    <scope>NUCLEOTIDE SEQUENCE [LARGE SCALE GENOMIC DNA]</scope>
    <source>
        <strain evidence="3">IAEA</strain>
    </source>
</reference>
<evidence type="ECO:0000256" key="1">
    <source>
        <dbReference type="SAM" id="MobiDB-lite"/>
    </source>
</evidence>
<keyword evidence="3" id="KW-1185">Reference proteome</keyword>
<feature type="compositionally biased region" description="Low complexity" evidence="1">
    <location>
        <begin position="91"/>
        <end position="102"/>
    </location>
</feature>
<evidence type="ECO:0000313" key="2">
    <source>
        <dbReference type="EnsemblMetazoa" id="GBRI044434-PA"/>
    </source>
</evidence>
<feature type="compositionally biased region" description="Acidic residues" evidence="1">
    <location>
        <begin position="238"/>
        <end position="264"/>
    </location>
</feature>
<proteinExistence type="predicted"/>
<protein>
    <submittedName>
        <fullName evidence="2">Uncharacterized protein</fullName>
    </submittedName>
</protein>
<dbReference type="Proteomes" id="UP000091820">
    <property type="component" value="Unassembled WGS sequence"/>
</dbReference>
<organism evidence="2 3">
    <name type="scientific">Glossina brevipalpis</name>
    <dbReference type="NCBI Taxonomy" id="37001"/>
    <lineage>
        <taxon>Eukaryota</taxon>
        <taxon>Metazoa</taxon>
        <taxon>Ecdysozoa</taxon>
        <taxon>Arthropoda</taxon>
        <taxon>Hexapoda</taxon>
        <taxon>Insecta</taxon>
        <taxon>Pterygota</taxon>
        <taxon>Neoptera</taxon>
        <taxon>Endopterygota</taxon>
        <taxon>Diptera</taxon>
        <taxon>Brachycera</taxon>
        <taxon>Muscomorpha</taxon>
        <taxon>Hippoboscoidea</taxon>
        <taxon>Glossinidae</taxon>
        <taxon>Glossina</taxon>
    </lineage>
</organism>
<dbReference type="STRING" id="37001.A0A1A9X4Z2"/>
<dbReference type="EnsemblMetazoa" id="GBRI044434-RA">
    <property type="protein sequence ID" value="GBRI044434-PA"/>
    <property type="gene ID" value="GBRI044434"/>
</dbReference>
<name>A0A1A9X4Z2_9MUSC</name>
<accession>A0A1A9X4Z2</accession>
<feature type="compositionally biased region" description="Polar residues" evidence="1">
    <location>
        <begin position="276"/>
        <end position="286"/>
    </location>
</feature>
<dbReference type="AlphaFoldDB" id="A0A1A9X4Z2"/>
<reference evidence="2" key="2">
    <citation type="submission" date="2020-05" db="UniProtKB">
        <authorList>
            <consortium name="EnsemblMetazoa"/>
        </authorList>
    </citation>
    <scope>IDENTIFICATION</scope>
    <source>
        <strain evidence="2">IAEA</strain>
    </source>
</reference>
<evidence type="ECO:0000313" key="3">
    <source>
        <dbReference type="Proteomes" id="UP000091820"/>
    </source>
</evidence>